<protein>
    <submittedName>
        <fullName evidence="1">Uncharacterized protein</fullName>
    </submittedName>
</protein>
<accession>A0A812UL48</accession>
<name>A0A812UL48_SYMPI</name>
<evidence type="ECO:0000313" key="2">
    <source>
        <dbReference type="Proteomes" id="UP000649617"/>
    </source>
</evidence>
<gene>
    <name evidence="1" type="ORF">SPIL2461_LOCUS15630</name>
</gene>
<evidence type="ECO:0000313" key="1">
    <source>
        <dbReference type="EMBL" id="CAE7584420.1"/>
    </source>
</evidence>
<dbReference type="OrthoDB" id="416698at2759"/>
<reference evidence="1" key="1">
    <citation type="submission" date="2021-02" db="EMBL/GenBank/DDBJ databases">
        <authorList>
            <person name="Dougan E. K."/>
            <person name="Rhodes N."/>
            <person name="Thang M."/>
            <person name="Chan C."/>
        </authorList>
    </citation>
    <scope>NUCLEOTIDE SEQUENCE</scope>
</reference>
<sequence>MQRSYNSSGNVSYKRTGWYLTAVSDHLITFHKKPKSGADHRRVTFVGWNDLLTRMVWRYLSVTEYDQQSQLSSECLTYKEEGPKGYIDPFVKVEDEFYLKSKDVPQLWRTRASFTDHGTQLTGTMFTEADGKNAINATIVSRGLDHETRYTFMYSHHVNSAVSYHDEIIWKLYEGSCKTVPSFRNVPEVCVDDLLAVEYGCGYAELPTNNGREQE</sequence>
<dbReference type="AlphaFoldDB" id="A0A812UL48"/>
<comment type="caution">
    <text evidence="1">The sequence shown here is derived from an EMBL/GenBank/DDBJ whole genome shotgun (WGS) entry which is preliminary data.</text>
</comment>
<keyword evidence="2" id="KW-1185">Reference proteome</keyword>
<dbReference type="Proteomes" id="UP000649617">
    <property type="component" value="Unassembled WGS sequence"/>
</dbReference>
<organism evidence="1 2">
    <name type="scientific">Symbiodinium pilosum</name>
    <name type="common">Dinoflagellate</name>
    <dbReference type="NCBI Taxonomy" id="2952"/>
    <lineage>
        <taxon>Eukaryota</taxon>
        <taxon>Sar</taxon>
        <taxon>Alveolata</taxon>
        <taxon>Dinophyceae</taxon>
        <taxon>Suessiales</taxon>
        <taxon>Symbiodiniaceae</taxon>
        <taxon>Symbiodinium</taxon>
    </lineage>
</organism>
<proteinExistence type="predicted"/>
<dbReference type="EMBL" id="CAJNIZ010038892">
    <property type="protein sequence ID" value="CAE7584420.1"/>
    <property type="molecule type" value="Genomic_DNA"/>
</dbReference>